<reference evidence="2" key="2">
    <citation type="journal article" date="2018" name="Mol. Plant Microbe Interact.">
        <title>Genome sequence resources for the wheat stripe rust pathogen (Puccinia striiformis f. sp. tritici) and the barley stripe rust pathogen (Puccinia striiformis f. sp. hordei).</title>
        <authorList>
            <person name="Xia C."/>
            <person name="Wang M."/>
            <person name="Yin C."/>
            <person name="Cornejo O.E."/>
            <person name="Hulbert S.H."/>
            <person name="Chen X."/>
        </authorList>
    </citation>
    <scope>NUCLEOTIDE SEQUENCE [LARGE SCALE GENOMIC DNA]</scope>
    <source>
        <strain evidence="2">93-210</strain>
    </source>
</reference>
<evidence type="ECO:0000313" key="1">
    <source>
        <dbReference type="EMBL" id="KAI7942019.1"/>
    </source>
</evidence>
<keyword evidence="2" id="KW-1185">Reference proteome</keyword>
<sequence length="72" mass="7919">MKRAPSCPGVSTSQAVLSSIGGNIAPDEHEKDYPSILAHIIPGRCENVQRAHRDFHLLELTGQKKQNNKGRD</sequence>
<evidence type="ECO:0000313" key="2">
    <source>
        <dbReference type="Proteomes" id="UP001060170"/>
    </source>
</evidence>
<comment type="caution">
    <text evidence="1">The sequence shown here is derived from an EMBL/GenBank/DDBJ whole genome shotgun (WGS) entry which is preliminary data.</text>
</comment>
<name>A0ACC0E0C6_9BASI</name>
<protein>
    <submittedName>
        <fullName evidence="1">Uncharacterized protein</fullName>
    </submittedName>
</protein>
<dbReference type="Proteomes" id="UP001060170">
    <property type="component" value="Chromosome 12"/>
</dbReference>
<gene>
    <name evidence="1" type="ORF">MJO28_012046</name>
</gene>
<reference evidence="1 2" key="3">
    <citation type="journal article" date="2022" name="Microbiol. Spectr.">
        <title>Folding features and dynamics of 3D genome architecture in plant fungal pathogens.</title>
        <authorList>
            <person name="Xia C."/>
        </authorList>
    </citation>
    <scope>NUCLEOTIDE SEQUENCE [LARGE SCALE GENOMIC DNA]</scope>
    <source>
        <strain evidence="1 2">93-210</strain>
    </source>
</reference>
<dbReference type="EMBL" id="CM045876">
    <property type="protein sequence ID" value="KAI7942019.1"/>
    <property type="molecule type" value="Genomic_DNA"/>
</dbReference>
<reference evidence="2" key="1">
    <citation type="journal article" date="2018" name="BMC Genomics">
        <title>Genomic insights into host adaptation between the wheat stripe rust pathogen (Puccinia striiformis f. sp. tritici) and the barley stripe rust pathogen (Puccinia striiformis f. sp. hordei).</title>
        <authorList>
            <person name="Xia C."/>
            <person name="Wang M."/>
            <person name="Yin C."/>
            <person name="Cornejo O.E."/>
            <person name="Hulbert S.H."/>
            <person name="Chen X."/>
        </authorList>
    </citation>
    <scope>NUCLEOTIDE SEQUENCE [LARGE SCALE GENOMIC DNA]</scope>
    <source>
        <strain evidence="2">93-210</strain>
    </source>
</reference>
<organism evidence="1 2">
    <name type="scientific">Puccinia striiformis f. sp. tritici</name>
    <dbReference type="NCBI Taxonomy" id="168172"/>
    <lineage>
        <taxon>Eukaryota</taxon>
        <taxon>Fungi</taxon>
        <taxon>Dikarya</taxon>
        <taxon>Basidiomycota</taxon>
        <taxon>Pucciniomycotina</taxon>
        <taxon>Pucciniomycetes</taxon>
        <taxon>Pucciniales</taxon>
        <taxon>Pucciniaceae</taxon>
        <taxon>Puccinia</taxon>
    </lineage>
</organism>
<proteinExistence type="predicted"/>
<accession>A0ACC0E0C6</accession>